<protein>
    <submittedName>
        <fullName evidence="2">BTB domain-containing protein</fullName>
    </submittedName>
</protein>
<name>A0A0N5CAA2_STREA</name>
<sequence>MPKAGQLLTNVTKYCRSKNTNKNETKVEKYFYHKHICDSLNKRNTFKADNRKIAELYDQKHKEFLTNYIYGGLYFECNKHPNMTIIVNDTKTELGINIFDFLYNESSTNLAQFCEYPKKFHSSNCSLTLDGELFFDTYGFEICLYRDKKSFNETWSILSLVYSKYLLENNTKIIEIFSGGNYPSLNETSIKYLYDNIVHDAYTTRYRRNIKYKKIIQHLQEIRHILGSSFVLESLPLTAIQAHKMFSGKCYFDNTTSLWRR</sequence>
<evidence type="ECO:0000313" key="1">
    <source>
        <dbReference type="Proteomes" id="UP000046392"/>
    </source>
</evidence>
<keyword evidence="1" id="KW-1185">Reference proteome</keyword>
<evidence type="ECO:0000313" key="2">
    <source>
        <dbReference type="WBParaSite" id="SPAL_0001482500.1"/>
    </source>
</evidence>
<dbReference type="WBParaSite" id="SPAL_0001482500.1">
    <property type="protein sequence ID" value="SPAL_0001482500.1"/>
    <property type="gene ID" value="SPAL_0001482500"/>
</dbReference>
<accession>A0A0N5CAA2</accession>
<reference evidence="2" key="1">
    <citation type="submission" date="2017-02" db="UniProtKB">
        <authorList>
            <consortium name="WormBaseParasite"/>
        </authorList>
    </citation>
    <scope>IDENTIFICATION</scope>
</reference>
<proteinExistence type="predicted"/>
<organism evidence="1 2">
    <name type="scientific">Strongyloides papillosus</name>
    <name type="common">Intestinal threadworm</name>
    <dbReference type="NCBI Taxonomy" id="174720"/>
    <lineage>
        <taxon>Eukaryota</taxon>
        <taxon>Metazoa</taxon>
        <taxon>Ecdysozoa</taxon>
        <taxon>Nematoda</taxon>
        <taxon>Chromadorea</taxon>
        <taxon>Rhabditida</taxon>
        <taxon>Tylenchina</taxon>
        <taxon>Panagrolaimomorpha</taxon>
        <taxon>Strongyloidoidea</taxon>
        <taxon>Strongyloididae</taxon>
        <taxon>Strongyloides</taxon>
    </lineage>
</organism>
<dbReference type="Proteomes" id="UP000046392">
    <property type="component" value="Unplaced"/>
</dbReference>
<dbReference type="AlphaFoldDB" id="A0A0N5CAA2"/>